<comment type="caution">
    <text evidence="2">The sequence shown here is derived from an EMBL/GenBank/DDBJ whole genome shotgun (WGS) entry which is preliminary data.</text>
</comment>
<dbReference type="SUPFAM" id="SSF69118">
    <property type="entry name" value="AhpD-like"/>
    <property type="match status" value="1"/>
</dbReference>
<dbReference type="RefSeq" id="WP_070521749.1">
    <property type="nucleotide sequence ID" value="NZ_CABFMC010000003.1"/>
</dbReference>
<reference evidence="2 3" key="1">
    <citation type="submission" date="2017-04" db="EMBL/GenBank/DDBJ databases">
        <title>Kefir bacterial isolates.</title>
        <authorList>
            <person name="Kim Y."/>
            <person name="Blasche S."/>
            <person name="Patil K.R."/>
        </authorList>
    </citation>
    <scope>NUCLEOTIDE SEQUENCE [LARGE SCALE GENOMIC DNA]</scope>
    <source>
        <strain evidence="2 3">OG2-1</strain>
    </source>
</reference>
<dbReference type="AlphaFoldDB" id="A0AAE5NGY0"/>
<name>A0AAE5NGY0_9MICC</name>
<dbReference type="EMBL" id="NCWU01000016">
    <property type="protein sequence ID" value="PAK84825.1"/>
    <property type="molecule type" value="Genomic_DNA"/>
</dbReference>
<organism evidence="2 3">
    <name type="scientific">Rothia dentocariosa</name>
    <dbReference type="NCBI Taxonomy" id="2047"/>
    <lineage>
        <taxon>Bacteria</taxon>
        <taxon>Bacillati</taxon>
        <taxon>Actinomycetota</taxon>
        <taxon>Actinomycetes</taxon>
        <taxon>Micrococcales</taxon>
        <taxon>Micrococcaceae</taxon>
        <taxon>Rothia</taxon>
    </lineage>
</organism>
<dbReference type="Pfam" id="PF02627">
    <property type="entry name" value="CMD"/>
    <property type="match status" value="1"/>
</dbReference>
<dbReference type="InterPro" id="IPR004675">
    <property type="entry name" value="AhpD_core"/>
</dbReference>
<dbReference type="PANTHER" id="PTHR34846:SF10">
    <property type="entry name" value="CYTOPLASMIC PROTEIN"/>
    <property type="match status" value="1"/>
</dbReference>
<protein>
    <submittedName>
        <fullName evidence="2">Alkylhydroperoxidase</fullName>
    </submittedName>
</protein>
<feature type="domain" description="Carboxymuconolactone decarboxylase-like" evidence="1">
    <location>
        <begin position="11"/>
        <end position="89"/>
    </location>
</feature>
<dbReference type="NCBIfam" id="TIGR00778">
    <property type="entry name" value="ahpD_dom"/>
    <property type="match status" value="1"/>
</dbReference>
<dbReference type="InterPro" id="IPR029032">
    <property type="entry name" value="AhpD-like"/>
</dbReference>
<dbReference type="InterPro" id="IPR003779">
    <property type="entry name" value="CMD-like"/>
</dbReference>
<accession>A0AAE5NGY0</accession>
<dbReference type="Proteomes" id="UP000216195">
    <property type="component" value="Unassembled WGS sequence"/>
</dbReference>
<dbReference type="PANTHER" id="PTHR34846">
    <property type="entry name" value="4-CARBOXYMUCONOLACTONE DECARBOXYLASE FAMILY PROTEIN (AFU_ORTHOLOGUE AFUA_6G11590)"/>
    <property type="match status" value="1"/>
</dbReference>
<proteinExistence type="predicted"/>
<gene>
    <name evidence="2" type="ORF">B8W87_09880</name>
</gene>
<evidence type="ECO:0000313" key="2">
    <source>
        <dbReference type="EMBL" id="PAK84825.1"/>
    </source>
</evidence>
<evidence type="ECO:0000259" key="1">
    <source>
        <dbReference type="Pfam" id="PF02627"/>
    </source>
</evidence>
<evidence type="ECO:0000313" key="3">
    <source>
        <dbReference type="Proteomes" id="UP000216195"/>
    </source>
</evidence>
<dbReference type="Gene3D" id="1.20.1290.10">
    <property type="entry name" value="AhpD-like"/>
    <property type="match status" value="1"/>
</dbReference>
<dbReference type="GO" id="GO:0051920">
    <property type="term" value="F:peroxiredoxin activity"/>
    <property type="evidence" value="ECO:0007669"/>
    <property type="project" value="InterPro"/>
</dbReference>
<sequence>MMRANYPELAPESYKAMMALEGTLTLETALKELVKLRVSQINGCAFCTDMHAKEAKLNGERELRLYHVPVWRESNLFTEKERAALEWAEKLTRLDGGHVTDADYQEVRQYFDDKELAELTFVITAINAWNRLGVAYAAVPGSADKMMGLDKAGLE</sequence>